<sequence>MNILKEVLKYQVYPAMGCTEPVSVALCAAYAAKELGEPIARADFKLDAGTYKNGMGVRIPNTDGEKGNLLAGAMGIVLAQPELNMQILGGADKQTVAKAKELLQAHRVHMEVAPDVHGFYIEAELTGLSGKTAKCIIAGSHTEVVFLAQGQNVKINQLPLENNTQQANEFKASLKKATLKELLDAADNADEEDLAYIKKGVEMNLKAAELGQALQKVGFYIKELVRKKLLQMDLISSTKILTACAADARMDGQAVAVMSSGESGNQGVVTILVPWKVGKEMEVDEKTILKSIALSHLLNGYVKVFTGELAPICGCAIAAGVGASAAIVYQQRGKCVPAVTLSINNIISDIGGMLCDGAKSGCALKVVSSTDAAIRAAYMAIHDYGITEVEGFVGKTAEETIRNLGSISSIGMRQVDPMIVDIMQEKCRQ</sequence>
<dbReference type="HAMAP" id="MF_01845">
    <property type="entry name" value="UPF0597"/>
    <property type="match status" value="1"/>
</dbReference>
<dbReference type="OrthoDB" id="41906at2"/>
<dbReference type="PANTHER" id="PTHR30501:SF2">
    <property type="entry name" value="UPF0597 PROTEIN YHAM"/>
    <property type="match status" value="1"/>
</dbReference>
<comment type="similarity">
    <text evidence="1">Belongs to the UPF0597 family.</text>
</comment>
<name>A0A1Y4DE51_9BACT</name>
<evidence type="ECO:0000259" key="2">
    <source>
        <dbReference type="Pfam" id="PF03313"/>
    </source>
</evidence>
<dbReference type="Pfam" id="PF03313">
    <property type="entry name" value="SDH_alpha"/>
    <property type="match status" value="1"/>
</dbReference>
<feature type="domain" description="Serine dehydratase-like alpha subunit" evidence="2">
    <location>
        <begin position="154"/>
        <end position="420"/>
    </location>
</feature>
<dbReference type="GO" id="GO:0019450">
    <property type="term" value="P:L-cysteine catabolic process to pyruvate"/>
    <property type="evidence" value="ECO:0007669"/>
    <property type="project" value="TreeGrafter"/>
</dbReference>
<evidence type="ECO:0000313" key="3">
    <source>
        <dbReference type="EMBL" id="OUO57404.1"/>
    </source>
</evidence>
<protein>
    <recommendedName>
        <fullName evidence="1">UPF0597 protein B5F75_01120</fullName>
    </recommendedName>
</protein>
<dbReference type="RefSeq" id="WP_087286651.1">
    <property type="nucleotide sequence ID" value="NZ_NFJD01000001.1"/>
</dbReference>
<dbReference type="PIRSF" id="PIRSF006054">
    <property type="entry name" value="UCP006054"/>
    <property type="match status" value="1"/>
</dbReference>
<dbReference type="EMBL" id="NFJD01000001">
    <property type="protein sequence ID" value="OUO57404.1"/>
    <property type="molecule type" value="Genomic_DNA"/>
</dbReference>
<evidence type="ECO:0000313" key="4">
    <source>
        <dbReference type="Proteomes" id="UP000196368"/>
    </source>
</evidence>
<dbReference type="InterPro" id="IPR005130">
    <property type="entry name" value="Ser_deHydtase-like_asu"/>
</dbReference>
<dbReference type="GO" id="GO:0080146">
    <property type="term" value="F:L-cysteine desulfhydrase activity"/>
    <property type="evidence" value="ECO:0007669"/>
    <property type="project" value="TreeGrafter"/>
</dbReference>
<gene>
    <name evidence="3" type="ORF">B5F75_01120</name>
</gene>
<accession>A0A1Y4DE51</accession>
<organism evidence="3 4">
    <name type="scientific">Candidatus Avelusimicrobium gallicola</name>
    <dbReference type="NCBI Taxonomy" id="2562704"/>
    <lineage>
        <taxon>Bacteria</taxon>
        <taxon>Pseudomonadati</taxon>
        <taxon>Elusimicrobiota</taxon>
        <taxon>Elusimicrobia</taxon>
        <taxon>Elusimicrobiales</taxon>
        <taxon>Elusimicrobiaceae</taxon>
        <taxon>Candidatus Avelusimicrobium</taxon>
    </lineage>
</organism>
<reference evidence="4" key="1">
    <citation type="submission" date="2017-04" db="EMBL/GenBank/DDBJ databases">
        <title>Function of individual gut microbiota members based on whole genome sequencing of pure cultures obtained from chicken caecum.</title>
        <authorList>
            <person name="Medvecky M."/>
            <person name="Cejkova D."/>
            <person name="Polansky O."/>
            <person name="Karasova D."/>
            <person name="Kubasova T."/>
            <person name="Cizek A."/>
            <person name="Rychlik I."/>
        </authorList>
    </citation>
    <scope>NUCLEOTIDE SEQUENCE [LARGE SCALE GENOMIC DNA]</scope>
    <source>
        <strain evidence="4">An273</strain>
    </source>
</reference>
<keyword evidence="4" id="KW-1185">Reference proteome</keyword>
<dbReference type="InterPro" id="IPR021144">
    <property type="entry name" value="UPF0597"/>
</dbReference>
<dbReference type="Proteomes" id="UP000196368">
    <property type="component" value="Unassembled WGS sequence"/>
</dbReference>
<evidence type="ECO:0000256" key="1">
    <source>
        <dbReference type="HAMAP-Rule" id="MF_01845"/>
    </source>
</evidence>
<dbReference type="AlphaFoldDB" id="A0A1Y4DE51"/>
<dbReference type="PANTHER" id="PTHR30501">
    <property type="entry name" value="UPF0597 PROTEIN YHAM"/>
    <property type="match status" value="1"/>
</dbReference>
<comment type="caution">
    <text evidence="3">The sequence shown here is derived from an EMBL/GenBank/DDBJ whole genome shotgun (WGS) entry which is preliminary data.</text>
</comment>
<proteinExistence type="inferred from homology"/>